<reference evidence="3 4" key="1">
    <citation type="submission" date="2024-06" db="EMBL/GenBank/DDBJ databases">
        <title>The Natural Products Discovery Center: Release of the First 8490 Sequenced Strains for Exploring Actinobacteria Biosynthetic Diversity.</title>
        <authorList>
            <person name="Kalkreuter E."/>
            <person name="Kautsar S.A."/>
            <person name="Yang D."/>
            <person name="Bader C.D."/>
            <person name="Teijaro C.N."/>
            <person name="Fluegel L."/>
            <person name="Davis C.M."/>
            <person name="Simpson J.R."/>
            <person name="Lauterbach L."/>
            <person name="Steele A.D."/>
            <person name="Gui C."/>
            <person name="Meng S."/>
            <person name="Li G."/>
            <person name="Viehrig K."/>
            <person name="Ye F."/>
            <person name="Su P."/>
            <person name="Kiefer A.F."/>
            <person name="Nichols A."/>
            <person name="Cepeda A.J."/>
            <person name="Yan W."/>
            <person name="Fan B."/>
            <person name="Jiang Y."/>
            <person name="Adhikari A."/>
            <person name="Zheng C.-J."/>
            <person name="Schuster L."/>
            <person name="Cowan T.M."/>
            <person name="Smanski M.J."/>
            <person name="Chevrette M.G."/>
            <person name="De Carvalho L.P.S."/>
            <person name="Shen B."/>
        </authorList>
    </citation>
    <scope>NUCLEOTIDE SEQUENCE [LARGE SCALE GENOMIC DNA]</scope>
    <source>
        <strain evidence="3 4">NPDC000837</strain>
    </source>
</reference>
<keyword evidence="2" id="KW-0472">Membrane</keyword>
<gene>
    <name evidence="3" type="ORF">ABT276_08360</name>
</gene>
<feature type="transmembrane region" description="Helical" evidence="2">
    <location>
        <begin position="156"/>
        <end position="174"/>
    </location>
</feature>
<feature type="transmembrane region" description="Helical" evidence="2">
    <location>
        <begin position="25"/>
        <end position="47"/>
    </location>
</feature>
<accession>A0ABV1URU7</accession>
<keyword evidence="4" id="KW-1185">Reference proteome</keyword>
<evidence type="ECO:0000313" key="4">
    <source>
        <dbReference type="Proteomes" id="UP001445472"/>
    </source>
</evidence>
<dbReference type="EMBL" id="JBEPBX010000005">
    <property type="protein sequence ID" value="MER6613377.1"/>
    <property type="molecule type" value="Genomic_DNA"/>
</dbReference>
<feature type="transmembrane region" description="Helical" evidence="2">
    <location>
        <begin position="115"/>
        <end position="136"/>
    </location>
</feature>
<dbReference type="Pfam" id="PF05552">
    <property type="entry name" value="MS_channel_1st_1"/>
    <property type="match status" value="2"/>
</dbReference>
<dbReference type="InterPro" id="IPR008910">
    <property type="entry name" value="MSC_TM_helix"/>
</dbReference>
<keyword evidence="2" id="KW-1133">Transmembrane helix</keyword>
<dbReference type="Proteomes" id="UP001445472">
    <property type="component" value="Unassembled WGS sequence"/>
</dbReference>
<evidence type="ECO:0000256" key="2">
    <source>
        <dbReference type="SAM" id="Phobius"/>
    </source>
</evidence>
<protein>
    <submittedName>
        <fullName evidence="3">Uncharacterized protein</fullName>
    </submittedName>
</protein>
<dbReference type="RefSeq" id="WP_351975503.1">
    <property type="nucleotide sequence ID" value="NZ_JBEPBX010000005.1"/>
</dbReference>
<feature type="transmembrane region" description="Helical" evidence="2">
    <location>
        <begin position="186"/>
        <end position="207"/>
    </location>
</feature>
<dbReference type="Gene3D" id="1.10.287.1260">
    <property type="match status" value="1"/>
</dbReference>
<organism evidence="3 4">
    <name type="scientific">Streptomyces xantholiticus</name>
    <dbReference type="NCBI Taxonomy" id="68285"/>
    <lineage>
        <taxon>Bacteria</taxon>
        <taxon>Bacillati</taxon>
        <taxon>Actinomycetota</taxon>
        <taxon>Actinomycetes</taxon>
        <taxon>Kitasatosporales</taxon>
        <taxon>Streptomycetaceae</taxon>
        <taxon>Streptomyces</taxon>
    </lineage>
</organism>
<proteinExistence type="predicted"/>
<comment type="caution">
    <text evidence="3">The sequence shown here is derived from an EMBL/GenBank/DDBJ whole genome shotgun (WGS) entry which is preliminary data.</text>
</comment>
<feature type="region of interest" description="Disordered" evidence="1">
    <location>
        <begin position="228"/>
        <end position="305"/>
    </location>
</feature>
<name>A0ABV1URU7_9ACTN</name>
<feature type="transmembrane region" description="Helical" evidence="2">
    <location>
        <begin position="86"/>
        <end position="103"/>
    </location>
</feature>
<sequence>MQLPLALSVDFGQGFSDAWSAVARFIPKFIAFLAILVIGWFIAKVIAKVADKLLRKVGFERMAERSGVTNSLRNSKYDATGIISKILYYAIMLVALQLAFGVFGPNPISNMINGAVSWIPKAIIACVIVVVAMAIARAVRDIIQGALAGTSYGRTLGTIAWAFIVALGVIAALSQAQIATSVTGPVLWAALAAMAGILIVGVGGGLIGPMRERWERWLATAEAESGRARENVSAYQRGRADAAAGQPASERQATRPGTGRAGQRGRDMGRDRDMGRGGDMDRGGDTGRGRDTDEGWPMGNGRDPM</sequence>
<evidence type="ECO:0000256" key="1">
    <source>
        <dbReference type="SAM" id="MobiDB-lite"/>
    </source>
</evidence>
<feature type="compositionally biased region" description="Basic and acidic residues" evidence="1">
    <location>
        <begin position="264"/>
        <end position="293"/>
    </location>
</feature>
<evidence type="ECO:0000313" key="3">
    <source>
        <dbReference type="EMBL" id="MER6613377.1"/>
    </source>
</evidence>
<keyword evidence="2" id="KW-0812">Transmembrane</keyword>